<dbReference type="EMBL" id="RZUL01000013">
    <property type="protein sequence ID" value="RVT38883.1"/>
    <property type="molecule type" value="Genomic_DNA"/>
</dbReference>
<dbReference type="RefSeq" id="WP_127692057.1">
    <property type="nucleotide sequence ID" value="NZ_RZUL01000013.1"/>
</dbReference>
<evidence type="ECO:0000313" key="2">
    <source>
        <dbReference type="EMBL" id="RVT38883.1"/>
    </source>
</evidence>
<comment type="caution">
    <text evidence="2">The sequence shown here is derived from an EMBL/GenBank/DDBJ whole genome shotgun (WGS) entry which is preliminary data.</text>
</comment>
<protein>
    <recommendedName>
        <fullName evidence="4">DUF4139 domain-containing protein</fullName>
    </recommendedName>
</protein>
<feature type="signal peptide" evidence="1">
    <location>
        <begin position="1"/>
        <end position="18"/>
    </location>
</feature>
<dbReference type="AlphaFoldDB" id="A0A437J3B2"/>
<dbReference type="Proteomes" id="UP000282977">
    <property type="component" value="Unassembled WGS sequence"/>
</dbReference>
<evidence type="ECO:0000256" key="1">
    <source>
        <dbReference type="SAM" id="SignalP"/>
    </source>
</evidence>
<gene>
    <name evidence="2" type="ORF">ENE74_16970</name>
</gene>
<dbReference type="OrthoDB" id="7178458at2"/>
<keyword evidence="3" id="KW-1185">Reference proteome</keyword>
<proteinExistence type="predicted"/>
<dbReference type="PANTHER" id="PTHR38075:SF1">
    <property type="entry name" value="DUF4139 DOMAIN-CONTAINING PROTEIN"/>
    <property type="match status" value="1"/>
</dbReference>
<keyword evidence="1" id="KW-0732">Signal</keyword>
<dbReference type="PANTHER" id="PTHR38075">
    <property type="entry name" value="DUF4139 DOMAIN-CONTAINING PROTEIN"/>
    <property type="match status" value="1"/>
</dbReference>
<organism evidence="2 3">
    <name type="scientific">Sphingobium algorifonticola</name>
    <dbReference type="NCBI Taxonomy" id="2008318"/>
    <lineage>
        <taxon>Bacteria</taxon>
        <taxon>Pseudomonadati</taxon>
        <taxon>Pseudomonadota</taxon>
        <taxon>Alphaproteobacteria</taxon>
        <taxon>Sphingomonadales</taxon>
        <taxon>Sphingomonadaceae</taxon>
        <taxon>Sphingobium</taxon>
    </lineage>
</organism>
<evidence type="ECO:0008006" key="4">
    <source>
        <dbReference type="Google" id="ProtNLM"/>
    </source>
</evidence>
<feature type="chain" id="PRO_5019486430" description="DUF4139 domain-containing protein" evidence="1">
    <location>
        <begin position="19"/>
        <end position="513"/>
    </location>
</feature>
<accession>A0A437J3B2</accession>
<evidence type="ECO:0000313" key="3">
    <source>
        <dbReference type="Proteomes" id="UP000282977"/>
    </source>
</evidence>
<name>A0A437J3B2_9SPHN</name>
<reference evidence="2 3" key="1">
    <citation type="submission" date="2019-01" db="EMBL/GenBank/DDBJ databases">
        <authorList>
            <person name="Chen W.-M."/>
        </authorList>
    </citation>
    <scope>NUCLEOTIDE SEQUENCE [LARGE SCALE GENOMIC DNA]</scope>
    <source>
        <strain evidence="2 3">TLA-22</strain>
    </source>
</reference>
<sequence length="513" mass="54825">MRAAIALLTLFFAGPALAQTVVTSSAPESVAVTVYRDPDRGDGGIDANRPSGFALVTEKRRITLPAGDATIRFEGVMDGMIAVSAVVTGLPGGVIQKNRDAQLLSPAALLDGTLGNRVHLRRTNRATATVREQDAVIRSGPDNAVVLQTAEGFEGLRCSGLPEGLSYDAIPSGLSAKPTLSVTTSSPQGVTADVTLTYLATGFDWAANYVVRVAPDGRTLDLFAWLTVANGNSISLPDAQLLAVAGRLNRESDYDAIDGQPHSAYLSLRCWPLPRYDLTPDGGYPPPSPPPPAAPAPIMMRAEAMEDVVVTGSRIARQEDLGDLKLYRVPMQVDVNANGQKQVALLQRATVPFTLFYAADILAEDEDDTPRPLKRMIRMQNETKGGLGLPLPSGGVAIFAPTHAGESLLLADSRLRDHAIGETVKLDAGESSQHFLTFGRAPESTDDRPVRQLTLSNAADRAVSVEIRIRADDEDQLISKSTKLSRKDGAWLWSTSVPANGTARLRYTIASER</sequence>